<sequence length="407" mass="43783">MGLDVPEMKELLHPTMPLQYGDQDDIGKVGGARHLSSVLPAVSSAIGHPIATPVHPSPEGLQAALNLPDADSAVVVLVDGLGFWNLATRAGHVPYLRSLLNEPLNQPPMTTCLPSTTVAAMGVFGTGTCPGLTGMTGYTQLNPENGLISQMIQFRDALDPLDLQRQPTVFEQLVAQDVRVTSCGLPRFRDSALTRAALRGSVYQSANHSRQRVLDTAKAAREPGLTYLYIRDVDKVGHHHGWDTPEWIAALESADALLALLHRSLPKGTLVVIVADHGMVAADPAQRIDIACEPVLNEGVELVGGEPRAVMLYARKDVAPEAIAERWRTRLGDLATVMTREEAIGAGLFGEVDNRVRPMIGDLLVLAHDRVTLVDSRIQIDAATRLPGVHGSSTVLETRIPCLIDLV</sequence>
<evidence type="ECO:0000313" key="1">
    <source>
        <dbReference type="EMBL" id="AIC91770.1"/>
    </source>
</evidence>
<protein>
    <submittedName>
        <fullName evidence="1">Type I phosphodiesterase/nucleotide pyrophosphatase</fullName>
    </submittedName>
</protein>
<reference evidence="1 2" key="1">
    <citation type="journal article" date="2014" name="Appl. Environ. Microbiol.">
        <title>Genomic encyclopedia of type strains of the genus Bifidobacterium.</title>
        <authorList>
            <person name="Milani C."/>
            <person name="Lugli G.A."/>
            <person name="Duranti S."/>
            <person name="Turroni F."/>
            <person name="Bottacini F."/>
            <person name="Mangifesta M."/>
            <person name="Sanchez B."/>
            <person name="Viappiani A."/>
            <person name="Mancabelli L."/>
            <person name="Taminiau B."/>
            <person name="Delcenserie V."/>
            <person name="Barrangou R."/>
            <person name="Margolles A."/>
            <person name="van Sinderen D."/>
            <person name="Ventura M."/>
        </authorList>
    </citation>
    <scope>NUCLEOTIDE SEQUENCE [LARGE SCALE GENOMIC DNA]</scope>
    <source>
        <strain evidence="1 2">LMG 11587</strain>
    </source>
</reference>
<dbReference type="PANTHER" id="PTHR10151">
    <property type="entry name" value="ECTONUCLEOTIDE PYROPHOSPHATASE/PHOSPHODIESTERASE"/>
    <property type="match status" value="1"/>
</dbReference>
<dbReference type="SUPFAM" id="SSF53649">
    <property type="entry name" value="Alkaline phosphatase-like"/>
    <property type="match status" value="1"/>
</dbReference>
<dbReference type="KEGG" id="bii:BINDI_0490"/>
<dbReference type="GO" id="GO:0016787">
    <property type="term" value="F:hydrolase activity"/>
    <property type="evidence" value="ECO:0007669"/>
    <property type="project" value="UniProtKB-ARBA"/>
</dbReference>
<dbReference type="Pfam" id="PF01663">
    <property type="entry name" value="Phosphodiest"/>
    <property type="match status" value="1"/>
</dbReference>
<evidence type="ECO:0000313" key="2">
    <source>
        <dbReference type="Proteomes" id="UP000028569"/>
    </source>
</evidence>
<gene>
    <name evidence="1" type="ORF">BINDI_0490</name>
</gene>
<dbReference type="InterPro" id="IPR017850">
    <property type="entry name" value="Alkaline_phosphatase_core_sf"/>
</dbReference>
<dbReference type="PANTHER" id="PTHR10151:SF120">
    <property type="entry name" value="BIS(5'-ADENOSYL)-TRIPHOSPHATASE"/>
    <property type="match status" value="1"/>
</dbReference>
<dbReference type="HOGENOM" id="CLU_039939_0_0_11"/>
<accession>A0A087VTP7</accession>
<dbReference type="RefSeq" id="WP_033489925.1">
    <property type="nucleotide sequence ID" value="NZ_CP006018.1"/>
</dbReference>
<proteinExistence type="predicted"/>
<dbReference type="AlphaFoldDB" id="A0A087VTP7"/>
<dbReference type="EMBL" id="CP006018">
    <property type="protein sequence ID" value="AIC91770.1"/>
    <property type="molecule type" value="Genomic_DNA"/>
</dbReference>
<dbReference type="Proteomes" id="UP000028569">
    <property type="component" value="Chromosome"/>
</dbReference>
<organism evidence="1 2">
    <name type="scientific">Bifidobacterium [indicum] DSM 20214 = LMG 11587</name>
    <dbReference type="NCBI Taxonomy" id="1341694"/>
    <lineage>
        <taxon>Bacteria</taxon>
        <taxon>Bacillati</taxon>
        <taxon>Actinomycetota</taxon>
        <taxon>Actinomycetes</taxon>
        <taxon>Bifidobacteriales</taxon>
        <taxon>Bifidobacteriaceae</taxon>
        <taxon>Bifidobacterium</taxon>
    </lineage>
</organism>
<dbReference type="InterPro" id="IPR002591">
    <property type="entry name" value="Phosphodiest/P_Trfase"/>
</dbReference>
<dbReference type="Gene3D" id="3.40.720.10">
    <property type="entry name" value="Alkaline Phosphatase, subunit A"/>
    <property type="match status" value="1"/>
</dbReference>
<dbReference type="OrthoDB" id="9779267at2"/>
<name>A0A087VTP7_9BIFI</name>
<keyword evidence="2" id="KW-1185">Reference proteome</keyword>